<protein>
    <submittedName>
        <fullName evidence="2">Acyl-CoA dehydrogenase, N-terminal domain protein</fullName>
    </submittedName>
</protein>
<evidence type="ECO:0000259" key="1">
    <source>
        <dbReference type="Pfam" id="PF02771"/>
    </source>
</evidence>
<comment type="caution">
    <text evidence="2">The sequence shown here is derived from an EMBL/GenBank/DDBJ whole genome shotgun (WGS) entry which is preliminary data.</text>
</comment>
<dbReference type="Gene3D" id="1.10.540.10">
    <property type="entry name" value="Acyl-CoA dehydrogenase/oxidase, N-terminal domain"/>
    <property type="match status" value="1"/>
</dbReference>
<keyword evidence="3" id="KW-1185">Reference proteome</keyword>
<proteinExistence type="predicted"/>
<organism evidence="2 3">
    <name type="scientific">Mycolicibacterium novocastrense</name>
    <name type="common">Mycobacterium novocastrense</name>
    <dbReference type="NCBI Taxonomy" id="59813"/>
    <lineage>
        <taxon>Bacteria</taxon>
        <taxon>Bacillati</taxon>
        <taxon>Actinomycetota</taxon>
        <taxon>Actinomycetes</taxon>
        <taxon>Mycobacteriales</taxon>
        <taxon>Mycobacteriaceae</taxon>
        <taxon>Mycolicibacterium</taxon>
    </lineage>
</organism>
<name>A0ABQ0KJI1_MYCNV</name>
<dbReference type="SUPFAM" id="SSF56645">
    <property type="entry name" value="Acyl-CoA dehydrogenase NM domain-like"/>
    <property type="match status" value="1"/>
</dbReference>
<dbReference type="InterPro" id="IPR037069">
    <property type="entry name" value="AcylCoA_DH/ox_N_sf"/>
</dbReference>
<dbReference type="InterPro" id="IPR013786">
    <property type="entry name" value="AcylCoA_DH/ox_N"/>
</dbReference>
<evidence type="ECO:0000313" key="2">
    <source>
        <dbReference type="EMBL" id="GAT09444.1"/>
    </source>
</evidence>
<reference evidence="2 3" key="1">
    <citation type="journal article" date="2016" name="Genome Announc.">
        <title>Draft Genome Sequences of Five Rapidly Growing Mycobacterium Species, M. thermoresistibile, M. fortuitum subsp. acetamidolyticum, M. canariasense, M. brisbanense, and M. novocastrense.</title>
        <authorList>
            <person name="Katahira K."/>
            <person name="Ogura Y."/>
            <person name="Gotoh Y."/>
            <person name="Hayashi T."/>
        </authorList>
    </citation>
    <scope>NUCLEOTIDE SEQUENCE [LARGE SCALE GENOMIC DNA]</scope>
    <source>
        <strain evidence="2 3">JCM18114</strain>
    </source>
</reference>
<accession>A0ABQ0KJI1</accession>
<dbReference type="Pfam" id="PF02771">
    <property type="entry name" value="Acyl-CoA_dh_N"/>
    <property type="match status" value="1"/>
</dbReference>
<dbReference type="EMBL" id="BCTA01000030">
    <property type="protein sequence ID" value="GAT09444.1"/>
    <property type="molecule type" value="Genomic_DNA"/>
</dbReference>
<feature type="domain" description="Acyl-CoA dehydrogenase/oxidase N-terminal" evidence="1">
    <location>
        <begin position="6"/>
        <end position="115"/>
    </location>
</feature>
<dbReference type="RefSeq" id="WP_234787650.1">
    <property type="nucleotide sequence ID" value="NZ_BCTA01000030.1"/>
</dbReference>
<evidence type="ECO:0000313" key="3">
    <source>
        <dbReference type="Proteomes" id="UP000069773"/>
    </source>
</evidence>
<sequence>MNFDLTDEQRGLIEVTRELLERQSSVEAARALIDGPAGYDQQLWHKGAELGWPALAILEADGGLGQQIIEWALVAVELGRGLASTPFLPTAVVADAVTRSTVEGRAELLSALASGAQTAT</sequence>
<dbReference type="Proteomes" id="UP000069773">
    <property type="component" value="Unassembled WGS sequence"/>
</dbReference>
<dbReference type="InterPro" id="IPR009100">
    <property type="entry name" value="AcylCoA_DH/oxidase_NM_dom_sf"/>
</dbReference>
<gene>
    <name evidence="2" type="ORF">RMCN_2577</name>
</gene>